<keyword evidence="3" id="KW-1185">Reference proteome</keyword>
<feature type="region of interest" description="Disordered" evidence="1">
    <location>
        <begin position="258"/>
        <end position="291"/>
    </location>
</feature>
<feature type="compositionally biased region" description="Acidic residues" evidence="1">
    <location>
        <begin position="271"/>
        <end position="285"/>
    </location>
</feature>
<dbReference type="EMBL" id="WIXE01026179">
    <property type="protein sequence ID" value="KAK5964133.1"/>
    <property type="molecule type" value="Genomic_DNA"/>
</dbReference>
<feature type="non-terminal residue" evidence="2">
    <location>
        <position position="430"/>
    </location>
</feature>
<reference evidence="2 3" key="1">
    <citation type="submission" date="2019-10" db="EMBL/GenBank/DDBJ databases">
        <title>Assembly and Annotation for the nematode Trichostrongylus colubriformis.</title>
        <authorList>
            <person name="Martin J."/>
        </authorList>
    </citation>
    <scope>NUCLEOTIDE SEQUENCE [LARGE SCALE GENOMIC DNA]</scope>
    <source>
        <strain evidence="2">G859</strain>
        <tissue evidence="2">Whole worm</tissue>
    </source>
</reference>
<name>A0AAN8FHQ8_TRICO</name>
<feature type="compositionally biased region" description="Basic and acidic residues" evidence="1">
    <location>
        <begin position="258"/>
        <end position="270"/>
    </location>
</feature>
<proteinExistence type="predicted"/>
<organism evidence="2 3">
    <name type="scientific">Trichostrongylus colubriformis</name>
    <name type="common">Black scour worm</name>
    <dbReference type="NCBI Taxonomy" id="6319"/>
    <lineage>
        <taxon>Eukaryota</taxon>
        <taxon>Metazoa</taxon>
        <taxon>Ecdysozoa</taxon>
        <taxon>Nematoda</taxon>
        <taxon>Chromadorea</taxon>
        <taxon>Rhabditida</taxon>
        <taxon>Rhabditina</taxon>
        <taxon>Rhabditomorpha</taxon>
        <taxon>Strongyloidea</taxon>
        <taxon>Trichostrongylidae</taxon>
        <taxon>Trichostrongylus</taxon>
    </lineage>
</organism>
<evidence type="ECO:0000313" key="2">
    <source>
        <dbReference type="EMBL" id="KAK5964133.1"/>
    </source>
</evidence>
<sequence>MPTIFSEIFPVESSDSEEDEENQCRTTVVEKLCANVSLSEQPNSTTSMIVKKEPVDDSASQLMEIDPSPRVEPVLTITKQALEKESPFKPDIIKDVKERFEKPCKRRESVLDAMSKERYLLMKDGQEDQANLLFRKRDLIEKHVEKADEIVFDKDGSLNSVRAFIEERFLMRYGPNEEGVMKILSNEDEEEQQFFIDNSLFILKVILRMNNLEPDDYISQFENFHAMARSKMVFRQTELRDKELDEMKRQYEMARKQAREDRLERIRDGEESSDDELFEDDDEVKDEERSAEYEQQLIERMQKLQLIADSERLANMVSEMIARLHIRSTQSSRQRMPSPPRSAAEDLRRNFMIIMCAFSGYVQSIDLPWLEGGEGGDDEVLEECPTEVKEKPEIAVGRNIYVYNWSQTLFPDEELALVGEKRPLDVAEEI</sequence>
<gene>
    <name evidence="2" type="ORF">GCK32_011373</name>
</gene>
<accession>A0AAN8FHQ8</accession>
<dbReference type="Proteomes" id="UP001331761">
    <property type="component" value="Unassembled WGS sequence"/>
</dbReference>
<evidence type="ECO:0000313" key="3">
    <source>
        <dbReference type="Proteomes" id="UP001331761"/>
    </source>
</evidence>
<dbReference type="AlphaFoldDB" id="A0AAN8FHQ8"/>
<comment type="caution">
    <text evidence="2">The sequence shown here is derived from an EMBL/GenBank/DDBJ whole genome shotgun (WGS) entry which is preliminary data.</text>
</comment>
<protein>
    <submittedName>
        <fullName evidence="2">Uncharacterized protein</fullName>
    </submittedName>
</protein>
<evidence type="ECO:0000256" key="1">
    <source>
        <dbReference type="SAM" id="MobiDB-lite"/>
    </source>
</evidence>